<reference evidence="8" key="2">
    <citation type="submission" date="2015-06" db="UniProtKB">
        <authorList>
            <consortium name="EnsemblProtists"/>
        </authorList>
    </citation>
    <scope>IDENTIFICATION</scope>
    <source>
        <strain evidence="8">Pr102</strain>
    </source>
</reference>
<dbReference type="PANTHER" id="PTHR31742:SF1">
    <property type="entry name" value="RPA-INTERACTING PROTEIN"/>
    <property type="match status" value="1"/>
</dbReference>
<evidence type="ECO:0000259" key="7">
    <source>
        <dbReference type="Pfam" id="PF14768"/>
    </source>
</evidence>
<dbReference type="InterPro" id="IPR028159">
    <property type="entry name" value="RPA_interact_C_dom"/>
</dbReference>
<feature type="domain" description="RPA-interacting protein C-terminal" evidence="7">
    <location>
        <begin position="672"/>
        <end position="721"/>
    </location>
</feature>
<organism evidence="8 9">
    <name type="scientific">Phytophthora ramorum</name>
    <name type="common">Sudden oak death agent</name>
    <dbReference type="NCBI Taxonomy" id="164328"/>
    <lineage>
        <taxon>Eukaryota</taxon>
        <taxon>Sar</taxon>
        <taxon>Stramenopiles</taxon>
        <taxon>Oomycota</taxon>
        <taxon>Peronosporomycetes</taxon>
        <taxon>Peronosporales</taxon>
        <taxon>Peronosporaceae</taxon>
        <taxon>Phytophthora</taxon>
    </lineage>
</organism>
<evidence type="ECO:0000256" key="2">
    <source>
        <dbReference type="ARBA" id="ARBA00022723"/>
    </source>
</evidence>
<dbReference type="AlphaFoldDB" id="H3HBI8"/>
<sequence length="728" mass="84284">MTSLVPIAKPTTPANRYSTRRSVIRHETAVALRSHNLVSRMNELRSLPQLLEQMESLQLWKRQQQIAEHGVDIVARNRANPTSQVLQKPSQTPLLPSATDHKVQLANKRKQELDTAKEENVRRVIIRWQIRREQQAEQARRIHVQSQWLLVVALAASSNKWLTKFHEFRQKRGALVRVSMAKRLQRCWRQRTLVKRNSLQLLRFAPSTPLSSAFYRMPVVIHAVSTLQQSIRDWLGRKHHRERKDDVALIVTAWFEFQDVKFRRIILRFRKRVRDFQVMWRAWRAITAARIKLLLLVWAKLERKIKRRHGVTSSLPFVSFSLPNDPLQLKTSEDASAGKRNTAERPVSQQLKQLEDMHRHFRNGGAVHMPIGADFQLRNSMGEEFQLVMYDALQLPSAVSNVPVPPPSKKVPHQLKVTVLRKLLSEKRTLYSDARDRGREAWAAARKKMRNEAFRYDVLDELAAFQQLQAKYATFLLLHSITETEMVRLIHETQEGNQHFHHAPSIAEPPSRQIPNKGASQFPISRQPATMLPPAHRAPVKRLSLSPPAWKDQLRQRCLLRLKRDRSQLLAKLRRPDASVSEEMQRLVAHEQQEQQAASVDDLLLLGRLKQSDYLEIVHALEDALRQEEQPDEELRLAEHMAEMEDAELEALLAGMDLDAQPSDEHETDAVLCPICKAGYLRERSSSISCGCGFTFHAKFVYHSVLEDFQEKVVNAFMTHRYGFREVV</sequence>
<dbReference type="VEuPathDB" id="FungiDB:KRP22_6049"/>
<keyword evidence="9" id="KW-1185">Reference proteome</keyword>
<evidence type="ECO:0000256" key="1">
    <source>
        <dbReference type="ARBA" id="ARBA00004123"/>
    </source>
</evidence>
<evidence type="ECO:0000256" key="3">
    <source>
        <dbReference type="ARBA" id="ARBA00022771"/>
    </source>
</evidence>
<dbReference type="EMBL" id="DS566010">
    <property type="status" value="NOT_ANNOTATED_CDS"/>
    <property type="molecule type" value="Genomic_DNA"/>
</dbReference>
<dbReference type="eggNOG" id="ENOG502SFYB">
    <property type="taxonomic scope" value="Eukaryota"/>
</dbReference>
<keyword evidence="4" id="KW-0862">Zinc</keyword>
<dbReference type="Pfam" id="PF14766">
    <property type="entry name" value="RPA_interact_N"/>
    <property type="match status" value="1"/>
</dbReference>
<reference evidence="9" key="1">
    <citation type="journal article" date="2006" name="Science">
        <title>Phytophthora genome sequences uncover evolutionary origins and mechanisms of pathogenesis.</title>
        <authorList>
            <person name="Tyler B.M."/>
            <person name="Tripathy S."/>
            <person name="Zhang X."/>
            <person name="Dehal P."/>
            <person name="Jiang R.H."/>
            <person name="Aerts A."/>
            <person name="Arredondo F.D."/>
            <person name="Baxter L."/>
            <person name="Bensasson D."/>
            <person name="Beynon J.L."/>
            <person name="Chapman J."/>
            <person name="Damasceno C.M."/>
            <person name="Dorrance A.E."/>
            <person name="Dou D."/>
            <person name="Dickerman A.W."/>
            <person name="Dubchak I.L."/>
            <person name="Garbelotto M."/>
            <person name="Gijzen M."/>
            <person name="Gordon S.G."/>
            <person name="Govers F."/>
            <person name="Grunwald N.J."/>
            <person name="Huang W."/>
            <person name="Ivors K.L."/>
            <person name="Jones R.W."/>
            <person name="Kamoun S."/>
            <person name="Krampis K."/>
            <person name="Lamour K.H."/>
            <person name="Lee M.K."/>
            <person name="McDonald W.H."/>
            <person name="Medina M."/>
            <person name="Meijer H.J."/>
            <person name="Nordberg E.K."/>
            <person name="Maclean D.J."/>
            <person name="Ospina-Giraldo M.D."/>
            <person name="Morris P.F."/>
            <person name="Phuntumart V."/>
            <person name="Putnam N.H."/>
            <person name="Rash S."/>
            <person name="Rose J.K."/>
            <person name="Sakihama Y."/>
            <person name="Salamov A.A."/>
            <person name="Savidor A."/>
            <person name="Scheuring C.F."/>
            <person name="Smith B.M."/>
            <person name="Sobral B.W."/>
            <person name="Terry A."/>
            <person name="Torto-Alalibo T.A."/>
            <person name="Win J."/>
            <person name="Xu Z."/>
            <person name="Zhang H."/>
            <person name="Grigoriev I.V."/>
            <person name="Rokhsar D.S."/>
            <person name="Boore J.L."/>
        </authorList>
    </citation>
    <scope>NUCLEOTIDE SEQUENCE [LARGE SCALE GENOMIC DNA]</scope>
    <source>
        <strain evidence="9">Pr102</strain>
    </source>
</reference>
<evidence type="ECO:0000256" key="5">
    <source>
        <dbReference type="ARBA" id="ARBA00023242"/>
    </source>
</evidence>
<dbReference type="InParanoid" id="H3HBI8"/>
<evidence type="ECO:0000256" key="4">
    <source>
        <dbReference type="ARBA" id="ARBA00022833"/>
    </source>
</evidence>
<accession>H3HBI8</accession>
<proteinExistence type="predicted"/>
<evidence type="ECO:0000259" key="6">
    <source>
        <dbReference type="Pfam" id="PF14766"/>
    </source>
</evidence>
<evidence type="ECO:0000313" key="9">
    <source>
        <dbReference type="Proteomes" id="UP000005238"/>
    </source>
</evidence>
<name>H3HBI8_PHYRM</name>
<protein>
    <recommendedName>
        <fullName evidence="10">RPA-interacting protein N-terminal domain-containing protein</fullName>
    </recommendedName>
</protein>
<comment type="subcellular location">
    <subcellularLocation>
        <location evidence="1">Nucleus</location>
    </subcellularLocation>
</comment>
<dbReference type="GO" id="GO:0005634">
    <property type="term" value="C:nucleus"/>
    <property type="evidence" value="ECO:0000318"/>
    <property type="project" value="GO_Central"/>
</dbReference>
<dbReference type="GO" id="GO:0006606">
    <property type="term" value="P:protein import into nucleus"/>
    <property type="evidence" value="ECO:0000318"/>
    <property type="project" value="GO_Central"/>
</dbReference>
<dbReference type="Pfam" id="PF14768">
    <property type="entry name" value="RPA_interact_C"/>
    <property type="match status" value="1"/>
</dbReference>
<evidence type="ECO:0000313" key="8">
    <source>
        <dbReference type="EnsemblProtists" id="Phyra94203"/>
    </source>
</evidence>
<evidence type="ECO:0008006" key="10">
    <source>
        <dbReference type="Google" id="ProtNLM"/>
    </source>
</evidence>
<keyword evidence="3" id="KW-0863">Zinc-finger</keyword>
<dbReference type="OMA" id="FQLVMYD"/>
<dbReference type="PANTHER" id="PTHR31742">
    <property type="entry name" value="RPA-INTERACTING PROTEIN RPAIN"/>
    <property type="match status" value="1"/>
</dbReference>
<dbReference type="STRING" id="164328.H3HBI8"/>
<keyword evidence="2" id="KW-0479">Metal-binding</keyword>
<dbReference type="PROSITE" id="PS50096">
    <property type="entry name" value="IQ"/>
    <property type="match status" value="1"/>
</dbReference>
<dbReference type="InterPro" id="IPR028156">
    <property type="entry name" value="RIP"/>
</dbReference>
<feature type="domain" description="RPA-interacting protein N-terminal" evidence="6">
    <location>
        <begin position="535"/>
        <end position="576"/>
    </location>
</feature>
<dbReference type="GO" id="GO:0008270">
    <property type="term" value="F:zinc ion binding"/>
    <property type="evidence" value="ECO:0007669"/>
    <property type="project" value="UniProtKB-KW"/>
</dbReference>
<keyword evidence="5" id="KW-0539">Nucleus</keyword>
<dbReference type="VEuPathDB" id="FungiDB:KRP23_6668"/>
<dbReference type="HOGENOM" id="CLU_380584_0_0_1"/>
<dbReference type="EnsemblProtists" id="Phyra94203">
    <property type="protein sequence ID" value="Phyra94203"/>
    <property type="gene ID" value="Phyra94203"/>
</dbReference>
<dbReference type="Proteomes" id="UP000005238">
    <property type="component" value="Unassembled WGS sequence"/>
</dbReference>
<dbReference type="InterPro" id="IPR028158">
    <property type="entry name" value="RPA_interact_N_dom"/>
</dbReference>